<evidence type="ECO:0000313" key="13">
    <source>
        <dbReference type="EMBL" id="KAL2799557.1"/>
    </source>
</evidence>
<keyword evidence="7 12" id="KW-1133">Transmembrane helix</keyword>
<evidence type="ECO:0000256" key="1">
    <source>
        <dbReference type="ARBA" id="ARBA00001971"/>
    </source>
</evidence>
<dbReference type="CDD" id="cd11061">
    <property type="entry name" value="CYP67-like"/>
    <property type="match status" value="1"/>
</dbReference>
<dbReference type="EMBL" id="JBFTWV010000007">
    <property type="protein sequence ID" value="KAL2799557.1"/>
    <property type="molecule type" value="Genomic_DNA"/>
</dbReference>
<evidence type="ECO:0000313" key="14">
    <source>
        <dbReference type="Proteomes" id="UP001610563"/>
    </source>
</evidence>
<comment type="caution">
    <text evidence="13">The sequence shown here is derived from an EMBL/GenBank/DDBJ whole genome shotgun (WGS) entry which is preliminary data.</text>
</comment>
<keyword evidence="8" id="KW-0560">Oxidoreductase</keyword>
<keyword evidence="6" id="KW-0479">Metal-binding</keyword>
<dbReference type="PRINTS" id="PR00385">
    <property type="entry name" value="P450"/>
</dbReference>
<accession>A0ABR4GKH7</accession>
<reference evidence="13 14" key="1">
    <citation type="submission" date="2024-07" db="EMBL/GenBank/DDBJ databases">
        <title>Section-level genome sequencing and comparative genomics of Aspergillus sections Usti and Cavernicolus.</title>
        <authorList>
            <consortium name="Lawrence Berkeley National Laboratory"/>
            <person name="Nybo J.L."/>
            <person name="Vesth T.C."/>
            <person name="Theobald S."/>
            <person name="Frisvad J.C."/>
            <person name="Larsen T.O."/>
            <person name="Kjaerboelling I."/>
            <person name="Rothschild-Mancinelli K."/>
            <person name="Lyhne E.K."/>
            <person name="Kogle M.E."/>
            <person name="Barry K."/>
            <person name="Clum A."/>
            <person name="Na H."/>
            <person name="Ledsgaard L."/>
            <person name="Lin J."/>
            <person name="Lipzen A."/>
            <person name="Kuo A."/>
            <person name="Riley R."/>
            <person name="Mondo S."/>
            <person name="Labutti K."/>
            <person name="Haridas S."/>
            <person name="Pangalinan J."/>
            <person name="Salamov A.A."/>
            <person name="Simmons B.A."/>
            <person name="Magnuson J.K."/>
            <person name="Chen J."/>
            <person name="Drula E."/>
            <person name="Henrissat B."/>
            <person name="Wiebenga A."/>
            <person name="Lubbers R.J."/>
            <person name="Gomes A.C."/>
            <person name="Makela M.R."/>
            <person name="Stajich J."/>
            <person name="Grigoriev I.V."/>
            <person name="Mortensen U.H."/>
            <person name="De Vries R.P."/>
            <person name="Baker S.E."/>
            <person name="Andersen M.R."/>
        </authorList>
    </citation>
    <scope>NUCLEOTIDE SEQUENCE [LARGE SCALE GENOMIC DNA]</scope>
    <source>
        <strain evidence="13 14">CBS 209.92</strain>
    </source>
</reference>
<dbReference type="SUPFAM" id="SSF48264">
    <property type="entry name" value="Cytochrome P450"/>
    <property type="match status" value="1"/>
</dbReference>
<keyword evidence="5 12" id="KW-0812">Transmembrane</keyword>
<keyword evidence="9" id="KW-0408">Iron</keyword>
<keyword evidence="4" id="KW-0349">Heme</keyword>
<dbReference type="PRINTS" id="PR00463">
    <property type="entry name" value="EP450I"/>
</dbReference>
<evidence type="ECO:0000256" key="7">
    <source>
        <dbReference type="ARBA" id="ARBA00022989"/>
    </source>
</evidence>
<evidence type="ECO:0000256" key="8">
    <source>
        <dbReference type="ARBA" id="ARBA00023002"/>
    </source>
</evidence>
<gene>
    <name evidence="13" type="ORF">BJX66DRAFT_242418</name>
</gene>
<evidence type="ECO:0000256" key="2">
    <source>
        <dbReference type="ARBA" id="ARBA00004370"/>
    </source>
</evidence>
<dbReference type="InterPro" id="IPR050121">
    <property type="entry name" value="Cytochrome_P450_monoxygenase"/>
</dbReference>
<dbReference type="Gene3D" id="1.10.630.10">
    <property type="entry name" value="Cytochrome P450"/>
    <property type="match status" value="1"/>
</dbReference>
<evidence type="ECO:0000256" key="11">
    <source>
        <dbReference type="ARBA" id="ARBA00023136"/>
    </source>
</evidence>
<dbReference type="PANTHER" id="PTHR24305:SF112">
    <property type="entry name" value="L-ORNITHINE-N5-MONOOXYGENASE (EUROFUNG)"/>
    <property type="match status" value="1"/>
</dbReference>
<dbReference type="InterPro" id="IPR036396">
    <property type="entry name" value="Cyt_P450_sf"/>
</dbReference>
<dbReference type="Pfam" id="PF00067">
    <property type="entry name" value="p450"/>
    <property type="match status" value="1"/>
</dbReference>
<comment type="similarity">
    <text evidence="3">Belongs to the cytochrome P450 family.</text>
</comment>
<feature type="transmembrane region" description="Helical" evidence="12">
    <location>
        <begin position="34"/>
        <end position="52"/>
    </location>
</feature>
<evidence type="ECO:0000256" key="5">
    <source>
        <dbReference type="ARBA" id="ARBA00022692"/>
    </source>
</evidence>
<evidence type="ECO:0000256" key="4">
    <source>
        <dbReference type="ARBA" id="ARBA00022617"/>
    </source>
</evidence>
<evidence type="ECO:0000256" key="9">
    <source>
        <dbReference type="ARBA" id="ARBA00023004"/>
    </source>
</evidence>
<protein>
    <submittedName>
        <fullName evidence="13">Cytochrome P450</fullName>
    </submittedName>
</protein>
<name>A0ABR4GKH7_9EURO</name>
<sequence length="542" mass="61103">MALPSTYAGTALAGMFSHVAFFNKGEHHLYAPLYVKLFFTTLVGATAALSYIHEVAWTTALSTALKLVGSYLLGVYGSLLVYRLFLHPLNKFPGSFYARISYLWLALQIRNNLHVKLVELHQKYGSFVRIGSSDLSVLSPKAIEIVYGPNSRCIKGPIYDMTWPSVSLHLMRDPETHHARRRIWSHAFSDKLIRGYEHRVRGYRQQLVDQFTEMEGQPINVRKWFNLYSFDVMGDLSFGQGFGSIERKEYHWAIKLLNATTDFVGLFLPAWTSLLLARIPGAMGDFEKFLEFCGQRLMERFKNDPEIPDISSSLFVPLKGKDITEITPAEENILYGDARLIVIAGSDTTSGALSTIFYELVRNPEEIEKLRAELAPCVDKDQPDGEFLHSKIAHLEHLNGVINEALRLYPAVPSALGRLTPPEGIIIDGVHIPGGTHILCPMYALARSELAYERPHDFISERWYKSPELVKDKTAFAPFSLGSFNCIGRPLALMNLRTTVARLVMEFDVKMAPGEDGSKFLGNAKDKFVLYLGDLDLVFTRR</sequence>
<proteinExistence type="inferred from homology"/>
<dbReference type="InterPro" id="IPR002401">
    <property type="entry name" value="Cyt_P450_E_grp-I"/>
</dbReference>
<evidence type="ECO:0000256" key="12">
    <source>
        <dbReference type="SAM" id="Phobius"/>
    </source>
</evidence>
<dbReference type="PANTHER" id="PTHR24305">
    <property type="entry name" value="CYTOCHROME P450"/>
    <property type="match status" value="1"/>
</dbReference>
<organism evidence="13 14">
    <name type="scientific">Aspergillus keveii</name>
    <dbReference type="NCBI Taxonomy" id="714993"/>
    <lineage>
        <taxon>Eukaryota</taxon>
        <taxon>Fungi</taxon>
        <taxon>Dikarya</taxon>
        <taxon>Ascomycota</taxon>
        <taxon>Pezizomycotina</taxon>
        <taxon>Eurotiomycetes</taxon>
        <taxon>Eurotiomycetidae</taxon>
        <taxon>Eurotiales</taxon>
        <taxon>Aspergillaceae</taxon>
        <taxon>Aspergillus</taxon>
        <taxon>Aspergillus subgen. Nidulantes</taxon>
    </lineage>
</organism>
<keyword evidence="10" id="KW-0503">Monooxygenase</keyword>
<comment type="subcellular location">
    <subcellularLocation>
        <location evidence="2">Membrane</location>
    </subcellularLocation>
</comment>
<keyword evidence="11 12" id="KW-0472">Membrane</keyword>
<feature type="transmembrane region" description="Helical" evidence="12">
    <location>
        <begin position="64"/>
        <end position="85"/>
    </location>
</feature>
<evidence type="ECO:0000256" key="6">
    <source>
        <dbReference type="ARBA" id="ARBA00022723"/>
    </source>
</evidence>
<evidence type="ECO:0000256" key="10">
    <source>
        <dbReference type="ARBA" id="ARBA00023033"/>
    </source>
</evidence>
<comment type="cofactor">
    <cofactor evidence="1">
        <name>heme</name>
        <dbReference type="ChEBI" id="CHEBI:30413"/>
    </cofactor>
</comment>
<dbReference type="InterPro" id="IPR001128">
    <property type="entry name" value="Cyt_P450"/>
</dbReference>
<evidence type="ECO:0000256" key="3">
    <source>
        <dbReference type="ARBA" id="ARBA00010617"/>
    </source>
</evidence>
<keyword evidence="14" id="KW-1185">Reference proteome</keyword>
<dbReference type="Proteomes" id="UP001610563">
    <property type="component" value="Unassembled WGS sequence"/>
</dbReference>